<feature type="compositionally biased region" description="Polar residues" evidence="1">
    <location>
        <begin position="144"/>
        <end position="156"/>
    </location>
</feature>
<gene>
    <name evidence="2" type="ORF">LCGC14_2344040</name>
</gene>
<accession>A0A0F9F678</accession>
<organism evidence="2">
    <name type="scientific">marine sediment metagenome</name>
    <dbReference type="NCBI Taxonomy" id="412755"/>
    <lineage>
        <taxon>unclassified sequences</taxon>
        <taxon>metagenomes</taxon>
        <taxon>ecological metagenomes</taxon>
    </lineage>
</organism>
<sequence>MAKSRVITRDRGLGRILRQLNDGKGVQTSTGVQGSEAPGGDHGTIGIANLAAVHEFGAPSVGIPQRSFIGATFDAKINKYVETISDGLGKVIDRGGKVSDAMALAGEAHLADIIRAIDSGISPPNKPSTVDRKGSSKPLIDTGQLKQSLTTQTKFG</sequence>
<evidence type="ECO:0000256" key="1">
    <source>
        <dbReference type="SAM" id="MobiDB-lite"/>
    </source>
</evidence>
<protein>
    <submittedName>
        <fullName evidence="2">Uncharacterized protein</fullName>
    </submittedName>
</protein>
<proteinExistence type="predicted"/>
<dbReference type="AlphaFoldDB" id="A0A0F9F678"/>
<reference evidence="2" key="1">
    <citation type="journal article" date="2015" name="Nature">
        <title>Complex archaea that bridge the gap between prokaryotes and eukaryotes.</title>
        <authorList>
            <person name="Spang A."/>
            <person name="Saw J.H."/>
            <person name="Jorgensen S.L."/>
            <person name="Zaremba-Niedzwiedzka K."/>
            <person name="Martijn J."/>
            <person name="Lind A.E."/>
            <person name="van Eijk R."/>
            <person name="Schleper C."/>
            <person name="Guy L."/>
            <person name="Ettema T.J."/>
        </authorList>
    </citation>
    <scope>NUCLEOTIDE SEQUENCE</scope>
</reference>
<dbReference type="EMBL" id="LAZR01033975">
    <property type="protein sequence ID" value="KKL46587.1"/>
    <property type="molecule type" value="Genomic_DNA"/>
</dbReference>
<evidence type="ECO:0000313" key="2">
    <source>
        <dbReference type="EMBL" id="KKL46587.1"/>
    </source>
</evidence>
<comment type="caution">
    <text evidence="2">The sequence shown here is derived from an EMBL/GenBank/DDBJ whole genome shotgun (WGS) entry which is preliminary data.</text>
</comment>
<feature type="region of interest" description="Disordered" evidence="1">
    <location>
        <begin position="122"/>
        <end position="156"/>
    </location>
</feature>
<name>A0A0F9F678_9ZZZZ</name>